<protein>
    <submittedName>
        <fullName evidence="3">Glycosyltransferase involved in cell wall bisynthesis</fullName>
    </submittedName>
</protein>
<gene>
    <name evidence="3" type="ORF">SAMN05660772_00674</name>
</gene>
<organism evidence="3 4">
    <name type="scientific">Pasteurella testudinis DSM 23072</name>
    <dbReference type="NCBI Taxonomy" id="1122938"/>
    <lineage>
        <taxon>Bacteria</taxon>
        <taxon>Pseudomonadati</taxon>
        <taxon>Pseudomonadota</taxon>
        <taxon>Gammaproteobacteria</taxon>
        <taxon>Pasteurellales</taxon>
        <taxon>Pasteurellaceae</taxon>
        <taxon>Pasteurella</taxon>
    </lineage>
</organism>
<dbReference type="GO" id="GO:1901135">
    <property type="term" value="P:carbohydrate derivative metabolic process"/>
    <property type="evidence" value="ECO:0007669"/>
    <property type="project" value="UniProtKB-ARBA"/>
</dbReference>
<dbReference type="Gene3D" id="3.40.50.2000">
    <property type="entry name" value="Glycogen Phosphorylase B"/>
    <property type="match status" value="2"/>
</dbReference>
<dbReference type="RefSeq" id="WP_208610890.1">
    <property type="nucleotide sequence ID" value="NZ_FWWV01000013.1"/>
</dbReference>
<dbReference type="PANTHER" id="PTHR12526:SF630">
    <property type="entry name" value="GLYCOSYLTRANSFERASE"/>
    <property type="match status" value="1"/>
</dbReference>
<evidence type="ECO:0000313" key="4">
    <source>
        <dbReference type="Proteomes" id="UP000192408"/>
    </source>
</evidence>
<dbReference type="InterPro" id="IPR001296">
    <property type="entry name" value="Glyco_trans_1"/>
</dbReference>
<dbReference type="Pfam" id="PF13439">
    <property type="entry name" value="Glyco_transf_4"/>
    <property type="match status" value="1"/>
</dbReference>
<feature type="domain" description="Glycosyl transferase family 1" evidence="1">
    <location>
        <begin position="165"/>
        <end position="330"/>
    </location>
</feature>
<dbReference type="SUPFAM" id="SSF53756">
    <property type="entry name" value="UDP-Glycosyltransferase/glycogen phosphorylase"/>
    <property type="match status" value="1"/>
</dbReference>
<dbReference type="PANTHER" id="PTHR12526">
    <property type="entry name" value="GLYCOSYLTRANSFERASE"/>
    <property type="match status" value="1"/>
</dbReference>
<sequence length="353" mass="39741">MGGAERQVCDLADEFHKMGNNVTIISLTGKEIVLPMSKDIKIYSLNMKKNIFGLIHSLVQAKKVINKFNPDIVHSHMFHANLFARLLRIITPMKKLICTSHSTNEGGYIRMLAYKITDFLSDLNTNVSQEAVECFIQKGASSSNKMIPMLNGVSPDKFVFNKMQRELIRDELNITDDNFLFLAVGRLTDAKDYPNLLNSFKSVLNKNPKSVLAIVGQGEQKEELISLAENFNINHSVYFLGLRRDIPALMSACDCFVLSSKYEGFGLVLAEAMLCERLVVATDCGGTKEVVGNYGYLVTRQNSNELTNAMLKVINLSDNIRYSMGNEARKYIIEHYSLNVIATRWINLYQGNK</sequence>
<proteinExistence type="predicted"/>
<reference evidence="4" key="1">
    <citation type="submission" date="2017-04" db="EMBL/GenBank/DDBJ databases">
        <authorList>
            <person name="Varghese N."/>
            <person name="Submissions S."/>
        </authorList>
    </citation>
    <scope>NUCLEOTIDE SEQUENCE [LARGE SCALE GENOMIC DNA]</scope>
    <source>
        <strain evidence="4">DSM 23072</strain>
    </source>
</reference>
<dbReference type="Proteomes" id="UP000192408">
    <property type="component" value="Unassembled WGS sequence"/>
</dbReference>
<keyword evidence="3" id="KW-0808">Transferase</keyword>
<evidence type="ECO:0000259" key="1">
    <source>
        <dbReference type="Pfam" id="PF00534"/>
    </source>
</evidence>
<dbReference type="EMBL" id="FWWV01000013">
    <property type="protein sequence ID" value="SMB83678.1"/>
    <property type="molecule type" value="Genomic_DNA"/>
</dbReference>
<dbReference type="GO" id="GO:0016757">
    <property type="term" value="F:glycosyltransferase activity"/>
    <property type="evidence" value="ECO:0007669"/>
    <property type="project" value="InterPro"/>
</dbReference>
<dbReference type="InterPro" id="IPR028098">
    <property type="entry name" value="Glyco_trans_4-like_N"/>
</dbReference>
<evidence type="ECO:0000259" key="2">
    <source>
        <dbReference type="Pfam" id="PF13439"/>
    </source>
</evidence>
<dbReference type="Pfam" id="PF00534">
    <property type="entry name" value="Glycos_transf_1"/>
    <property type="match status" value="1"/>
</dbReference>
<evidence type="ECO:0000313" key="3">
    <source>
        <dbReference type="EMBL" id="SMB83678.1"/>
    </source>
</evidence>
<name>A0A1W1URC0_9PAST</name>
<dbReference type="STRING" id="1122938.SAMN05660772_00674"/>
<dbReference type="AlphaFoldDB" id="A0A1W1URC0"/>
<accession>A0A1W1URC0</accession>
<keyword evidence="4" id="KW-1185">Reference proteome</keyword>
<feature type="domain" description="Glycosyltransferase subfamily 4-like N-terminal" evidence="2">
    <location>
        <begin position="1"/>
        <end position="153"/>
    </location>
</feature>